<dbReference type="EMBL" id="CAJHJT010000034">
    <property type="protein sequence ID" value="CAD7006207.1"/>
    <property type="molecule type" value="Genomic_DNA"/>
</dbReference>
<name>A0A811V8T4_CERCA</name>
<evidence type="ECO:0000313" key="1">
    <source>
        <dbReference type="EMBL" id="CAD7006207.1"/>
    </source>
</evidence>
<reference evidence="1" key="1">
    <citation type="submission" date="2020-11" db="EMBL/GenBank/DDBJ databases">
        <authorList>
            <person name="Whitehead M."/>
        </authorList>
    </citation>
    <scope>NUCLEOTIDE SEQUENCE</scope>
    <source>
        <strain evidence="1">EGII</strain>
    </source>
</reference>
<accession>A0A811V8T4</accession>
<organism evidence="1 2">
    <name type="scientific">Ceratitis capitata</name>
    <name type="common">Mediterranean fruit fly</name>
    <name type="synonym">Tephritis capitata</name>
    <dbReference type="NCBI Taxonomy" id="7213"/>
    <lineage>
        <taxon>Eukaryota</taxon>
        <taxon>Metazoa</taxon>
        <taxon>Ecdysozoa</taxon>
        <taxon>Arthropoda</taxon>
        <taxon>Hexapoda</taxon>
        <taxon>Insecta</taxon>
        <taxon>Pterygota</taxon>
        <taxon>Neoptera</taxon>
        <taxon>Endopterygota</taxon>
        <taxon>Diptera</taxon>
        <taxon>Brachycera</taxon>
        <taxon>Muscomorpha</taxon>
        <taxon>Tephritoidea</taxon>
        <taxon>Tephritidae</taxon>
        <taxon>Ceratitis</taxon>
        <taxon>Ceratitis</taxon>
    </lineage>
</organism>
<dbReference type="Proteomes" id="UP000606786">
    <property type="component" value="Unassembled WGS sequence"/>
</dbReference>
<protein>
    <submittedName>
        <fullName evidence="1">(Mediterranean fruit fly) hypothetical protein</fullName>
    </submittedName>
</protein>
<gene>
    <name evidence="1" type="ORF">CCAP1982_LOCUS14535</name>
</gene>
<proteinExistence type="predicted"/>
<keyword evidence="2" id="KW-1185">Reference proteome</keyword>
<evidence type="ECO:0000313" key="2">
    <source>
        <dbReference type="Proteomes" id="UP000606786"/>
    </source>
</evidence>
<comment type="caution">
    <text evidence="1">The sequence shown here is derived from an EMBL/GenBank/DDBJ whole genome shotgun (WGS) entry which is preliminary data.</text>
</comment>
<sequence length="60" mass="6662">MATSKSFNTTASIPFYSTRAFLLDRNTVTRADLFEFAAGFDAITSLAVEEFPPSLLRQLL</sequence>
<dbReference type="AlphaFoldDB" id="A0A811V8T4"/>